<dbReference type="NCBIfam" id="TIGR00229">
    <property type="entry name" value="sensory_box"/>
    <property type="match status" value="2"/>
</dbReference>
<feature type="domain" description="PAC" evidence="2">
    <location>
        <begin position="87"/>
        <end position="139"/>
    </location>
</feature>
<gene>
    <name evidence="3" type="ORF">JF547_05805</name>
</gene>
<dbReference type="InterPro" id="IPR000700">
    <property type="entry name" value="PAS-assoc_C"/>
</dbReference>
<accession>A0A8I1M6E0</accession>
<dbReference type="SUPFAM" id="SSF55785">
    <property type="entry name" value="PYP-like sensor domain (PAS domain)"/>
    <property type="match status" value="2"/>
</dbReference>
<proteinExistence type="predicted"/>
<evidence type="ECO:0000259" key="2">
    <source>
        <dbReference type="PROSITE" id="PS50113"/>
    </source>
</evidence>
<dbReference type="CDD" id="cd00130">
    <property type="entry name" value="PAS"/>
    <property type="match status" value="2"/>
</dbReference>
<dbReference type="PANTHER" id="PTHR24422">
    <property type="entry name" value="CHEMOTAXIS PROTEIN METHYLTRANSFERASE"/>
    <property type="match status" value="1"/>
</dbReference>
<feature type="domain" description="PAC" evidence="2">
    <location>
        <begin position="209"/>
        <end position="261"/>
    </location>
</feature>
<dbReference type="SMART" id="SM00086">
    <property type="entry name" value="PAC"/>
    <property type="match status" value="2"/>
</dbReference>
<evidence type="ECO:0000259" key="1">
    <source>
        <dbReference type="PROSITE" id="PS50112"/>
    </source>
</evidence>
<reference evidence="3" key="1">
    <citation type="submission" date="2020-12" db="EMBL/GenBank/DDBJ databases">
        <title>Oil enriched cultivation method for isolating marine PHA-producing bacteria.</title>
        <authorList>
            <person name="Zheng W."/>
            <person name="Yu S."/>
            <person name="Huang Y."/>
        </authorList>
    </citation>
    <scope>NUCLEOTIDE SEQUENCE</scope>
    <source>
        <strain evidence="3">SY-2-3</strain>
    </source>
</reference>
<dbReference type="InterPro" id="IPR035965">
    <property type="entry name" value="PAS-like_dom_sf"/>
</dbReference>
<dbReference type="Gene3D" id="3.30.450.20">
    <property type="entry name" value="PAS domain"/>
    <property type="match status" value="2"/>
</dbReference>
<dbReference type="PANTHER" id="PTHR24422:SF10">
    <property type="entry name" value="CHEMOTAXIS PROTEIN METHYLTRANSFERASE 2"/>
    <property type="match status" value="1"/>
</dbReference>
<dbReference type="PROSITE" id="PS50112">
    <property type="entry name" value="PAS"/>
    <property type="match status" value="1"/>
</dbReference>
<evidence type="ECO:0000313" key="3">
    <source>
        <dbReference type="EMBL" id="MBN8195978.1"/>
    </source>
</evidence>
<name>A0A8I1M6E0_9PROT</name>
<comment type="caution">
    <text evidence="3">The sequence shown here is derived from an EMBL/GenBank/DDBJ whole genome shotgun (WGS) entry which is preliminary data.</text>
</comment>
<dbReference type="Pfam" id="PF08448">
    <property type="entry name" value="PAS_4"/>
    <property type="match status" value="1"/>
</dbReference>
<dbReference type="EMBL" id="JAEKJW010000001">
    <property type="protein sequence ID" value="MBN8195978.1"/>
    <property type="molecule type" value="Genomic_DNA"/>
</dbReference>
<protein>
    <submittedName>
        <fullName evidence="3">PAS domain S-box protein</fullName>
    </submittedName>
</protein>
<dbReference type="RefSeq" id="WP_206926872.1">
    <property type="nucleotide sequence ID" value="NZ_JAEKJW010000001.1"/>
</dbReference>
<dbReference type="InterPro" id="IPR050903">
    <property type="entry name" value="Bact_Chemotaxis_MeTrfase"/>
</dbReference>
<dbReference type="InterPro" id="IPR013656">
    <property type="entry name" value="PAS_4"/>
</dbReference>
<feature type="domain" description="PAS" evidence="1">
    <location>
        <begin position="14"/>
        <end position="67"/>
    </location>
</feature>
<organism evidence="3 4">
    <name type="scientific">Thalassospira povalilytica</name>
    <dbReference type="NCBI Taxonomy" id="732237"/>
    <lineage>
        <taxon>Bacteria</taxon>
        <taxon>Pseudomonadati</taxon>
        <taxon>Pseudomonadota</taxon>
        <taxon>Alphaproteobacteria</taxon>
        <taxon>Rhodospirillales</taxon>
        <taxon>Thalassospiraceae</taxon>
        <taxon>Thalassospira</taxon>
    </lineage>
</organism>
<dbReference type="InterPro" id="IPR000014">
    <property type="entry name" value="PAS"/>
</dbReference>
<dbReference type="Proteomes" id="UP000664405">
    <property type="component" value="Unassembled WGS sequence"/>
</dbReference>
<evidence type="ECO:0000313" key="4">
    <source>
        <dbReference type="Proteomes" id="UP000664405"/>
    </source>
</evidence>
<dbReference type="InterPro" id="IPR001610">
    <property type="entry name" value="PAC"/>
</dbReference>
<sequence length="450" mass="49918">MNSIISIIRENIDVSDELIAAIDASFAVVEFELDGTVLNVNESFMKLTGYEEDEVVGQHHSMFLPEEMLNGPDYEMCWADLRAGKRKQVEVPCITKSGDRIWVEETYAPVRNSDGELVKIVRFGVNVTERHEMVADLQGKVDAIRHSHAIVKFDANGIILNANRHFLAAMGYDLSEVVGQHHSMFVGDEYAKSSAYQAFWRSLANGESKIRQFKYFGKDGREVWFEATYSPVLDVYGEVIKIINLAVEITDEVSELIGLKSTLEVNFAEVDEHIEGVDRKCETAEQMFRQAQAHLEASNIASGVLVGCVGETLERMTELRSVSDHVFDTVIEGDVAAVALENAVDRLRDGAGENSELAEQIDNLDECVTESSRILTSLRLELKEMLNRMAVVSLAIEKHGDVTGQMTSEMHGIHTSLDAAQNAIATIGQSTEEMALTIGRSREVSVVLAR</sequence>
<dbReference type="Pfam" id="PF13426">
    <property type="entry name" value="PAS_9"/>
    <property type="match status" value="1"/>
</dbReference>
<dbReference type="PROSITE" id="PS50113">
    <property type="entry name" value="PAC"/>
    <property type="match status" value="2"/>
</dbReference>
<dbReference type="SMART" id="SM00091">
    <property type="entry name" value="PAS"/>
    <property type="match status" value="2"/>
</dbReference>
<dbReference type="AlphaFoldDB" id="A0A8I1M6E0"/>